<dbReference type="PROSITE" id="PS00512">
    <property type="entry name" value="ALPHA_GALACTOSIDASE"/>
    <property type="match status" value="1"/>
</dbReference>
<comment type="similarity">
    <text evidence="5">Belongs to the glycosyl hydrolase.</text>
</comment>
<evidence type="ECO:0000256" key="1">
    <source>
        <dbReference type="ARBA" id="ARBA00001255"/>
    </source>
</evidence>
<gene>
    <name evidence="9" type="ORF">D5281_05270</name>
</gene>
<organism evidence="9 10">
    <name type="scientific">Parablautia muri</name>
    <dbReference type="NCBI Taxonomy" id="2320879"/>
    <lineage>
        <taxon>Bacteria</taxon>
        <taxon>Bacillati</taxon>
        <taxon>Bacillota</taxon>
        <taxon>Clostridia</taxon>
        <taxon>Lachnospirales</taxon>
        <taxon>Lachnospiraceae</taxon>
        <taxon>Parablautia</taxon>
    </lineage>
</organism>
<dbReference type="InterPro" id="IPR013785">
    <property type="entry name" value="Aldolase_TIM"/>
</dbReference>
<name>A0A9X5BDK2_9FIRM</name>
<dbReference type="EC" id="3.2.1.22" evidence="2 5"/>
<dbReference type="GO" id="GO:0004557">
    <property type="term" value="F:alpha-galactosidase activity"/>
    <property type="evidence" value="ECO:0007669"/>
    <property type="project" value="UniProtKB-UniRule"/>
</dbReference>
<feature type="domain" description="Glycosyl hydrolase family 36 C-terminal" evidence="7">
    <location>
        <begin position="651"/>
        <end position="744"/>
    </location>
</feature>
<sequence length="770" mass="87254">MGIFYDDKYKTFTLQTKDSTYQMKVDENKTLLHTYYGEKTDNTDKSYLICRMDRGFSGNPYELGKDDRTYSPDILPQEYSCFGTGDYRISALKIKHVDGSRGVCLHYEGYEIKEEKYSLKGLPAAYGTGEDVQTLIITLKDSVSGINVLLYYGVFEELDVITRAVEIVNGSISPVILMKAASISLDWQMGEYDWLTFYGRHAMERNLQRAEIVHGQQSVGSIRGTSSHQYNPFAIVCERSATEEQGACYGVSFVYSGEFLMEIEKDQIDQMRLVCGIHPENFEWKLDLGESFTTPEVLLTYGKSGFAGISHSFHKLIRNHICRGIWKDKPRPVLINNWEGTYFHFTGDKLVSIAKEAAELGIELFVMDDGWFGKRDDDNSGLGDWYPNEEKLGCTLKELGEQIVALGMQFGIWFEPESISKDSDLYRMHPEWAVQIPGRKPNLSRNQLILDFSRRDVQDYIIEKLSSVLKSAPVTYIKWDLNRSICDKYSNILPAERQGEMAHGFVLGLYRVLEKLHKEFPDLLIEGCSGGGGRFDAGMLYYTPQIWCSDNTDAIERLKIQYGTSFGYPVSTMGAHVSAVPNHQTGRETPLSTRGCVAMAGTFGYELDINRITEKDKEEIRRQIRIFKRYYNVIQYGNYYRLTTPYANSCTVWQIAAADGTETLVSAVYHHVCANAVPVFVKLKGLCEKAIYRLELICAPDEDILPAGGKVKFLEQGRRLSGAALMHCGLQIPIAWKEFGAWQIYVEKIEYVSPTEQGEAKGGKANISYT</sequence>
<dbReference type="Proteomes" id="UP001154420">
    <property type="component" value="Unassembled WGS sequence"/>
</dbReference>
<proteinExistence type="inferred from homology"/>
<dbReference type="PANTHER" id="PTHR43053:SF3">
    <property type="entry name" value="ALPHA-GALACTOSIDASE C-RELATED"/>
    <property type="match status" value="1"/>
</dbReference>
<keyword evidence="3 5" id="KW-0378">Hydrolase</keyword>
<dbReference type="InterPro" id="IPR031704">
    <property type="entry name" value="Glyco_hydro_36_N"/>
</dbReference>
<reference evidence="9" key="1">
    <citation type="submission" date="2018-09" db="EMBL/GenBank/DDBJ databases">
        <title>Murine metabolic-syndrome-specific gut microbial biobank.</title>
        <authorList>
            <person name="Liu C."/>
        </authorList>
    </citation>
    <scope>NUCLEOTIDE SEQUENCE</scope>
    <source>
        <strain evidence="9">D42-62</strain>
    </source>
</reference>
<dbReference type="PIRSF" id="PIRSF005536">
    <property type="entry name" value="Agal"/>
    <property type="match status" value="1"/>
</dbReference>
<dbReference type="Pfam" id="PF16875">
    <property type="entry name" value="Glyco_hydro_36N"/>
    <property type="match status" value="1"/>
</dbReference>
<dbReference type="InterPro" id="IPR050985">
    <property type="entry name" value="Alpha-glycosidase_related"/>
</dbReference>
<comment type="caution">
    <text evidence="9">The sequence shown here is derived from an EMBL/GenBank/DDBJ whole genome shotgun (WGS) entry which is preliminary data.</text>
</comment>
<dbReference type="SUPFAM" id="SSF51445">
    <property type="entry name" value="(Trans)glycosidases"/>
    <property type="match status" value="1"/>
</dbReference>
<dbReference type="CDD" id="cd14791">
    <property type="entry name" value="GH36"/>
    <property type="match status" value="1"/>
</dbReference>
<accession>A0A9X5BDK2</accession>
<dbReference type="InterPro" id="IPR000111">
    <property type="entry name" value="Glyco_hydro_27/36_CS"/>
</dbReference>
<dbReference type="PRINTS" id="PR00743">
    <property type="entry name" value="GLHYDRLASE36"/>
</dbReference>
<dbReference type="AlphaFoldDB" id="A0A9X5BDK2"/>
<dbReference type="Gene3D" id="3.20.20.70">
    <property type="entry name" value="Aldolase class I"/>
    <property type="match status" value="1"/>
</dbReference>
<evidence type="ECO:0000259" key="8">
    <source>
        <dbReference type="Pfam" id="PF16875"/>
    </source>
</evidence>
<evidence type="ECO:0000259" key="7">
    <source>
        <dbReference type="Pfam" id="PF16874"/>
    </source>
</evidence>
<dbReference type="InterPro" id="IPR002252">
    <property type="entry name" value="Glyco_hydro_36"/>
</dbReference>
<dbReference type="InterPro" id="IPR017853">
    <property type="entry name" value="GH"/>
</dbReference>
<dbReference type="PANTHER" id="PTHR43053">
    <property type="entry name" value="GLYCOSIDASE FAMILY 31"/>
    <property type="match status" value="1"/>
</dbReference>
<comment type="catalytic activity">
    <reaction evidence="1 5">
        <text>Hydrolysis of terminal, non-reducing alpha-D-galactose residues in alpha-D-galactosides, including galactose oligosaccharides, galactomannans and galactolipids.</text>
        <dbReference type="EC" id="3.2.1.22"/>
    </reaction>
</comment>
<dbReference type="EMBL" id="QZDT01000005">
    <property type="protein sequence ID" value="NBJ92011.1"/>
    <property type="molecule type" value="Genomic_DNA"/>
</dbReference>
<protein>
    <recommendedName>
        <fullName evidence="2 5">Alpha-galactosidase</fullName>
        <ecNumber evidence="2 5">3.2.1.22</ecNumber>
    </recommendedName>
</protein>
<dbReference type="OrthoDB" id="9758822at2"/>
<evidence type="ECO:0000256" key="2">
    <source>
        <dbReference type="ARBA" id="ARBA00012755"/>
    </source>
</evidence>
<dbReference type="InterPro" id="IPR038417">
    <property type="entry name" value="Alpga-gal_N_sf"/>
</dbReference>
<evidence type="ECO:0000256" key="6">
    <source>
        <dbReference type="PIRSR" id="PIRSR005536-1"/>
    </source>
</evidence>
<evidence type="ECO:0000256" key="5">
    <source>
        <dbReference type="PIRNR" id="PIRNR005536"/>
    </source>
</evidence>
<dbReference type="Pfam" id="PF16874">
    <property type="entry name" value="Glyco_hydro_36C"/>
    <property type="match status" value="1"/>
</dbReference>
<keyword evidence="10" id="KW-1185">Reference proteome</keyword>
<dbReference type="GO" id="GO:0016052">
    <property type="term" value="P:carbohydrate catabolic process"/>
    <property type="evidence" value="ECO:0007669"/>
    <property type="project" value="InterPro"/>
</dbReference>
<dbReference type="Gene3D" id="2.70.98.60">
    <property type="entry name" value="alpha-galactosidase from lactobacil brevis"/>
    <property type="match status" value="1"/>
</dbReference>
<feature type="active site" description="Proton donor" evidence="6">
    <location>
        <position position="550"/>
    </location>
</feature>
<dbReference type="InterPro" id="IPR031705">
    <property type="entry name" value="Glyco_hydro_36_C"/>
</dbReference>
<dbReference type="Gene3D" id="2.60.40.1180">
    <property type="entry name" value="Golgi alpha-mannosidase II"/>
    <property type="match status" value="1"/>
</dbReference>
<dbReference type="FunFam" id="3.20.20.70:FF:000118">
    <property type="entry name" value="Alpha-galactosidase"/>
    <property type="match status" value="1"/>
</dbReference>
<evidence type="ECO:0000313" key="9">
    <source>
        <dbReference type="EMBL" id="NBJ92011.1"/>
    </source>
</evidence>
<evidence type="ECO:0000313" key="10">
    <source>
        <dbReference type="Proteomes" id="UP001154420"/>
    </source>
</evidence>
<evidence type="ECO:0000256" key="3">
    <source>
        <dbReference type="ARBA" id="ARBA00022801"/>
    </source>
</evidence>
<keyword evidence="4 5" id="KW-0326">Glycosidase</keyword>
<dbReference type="Pfam" id="PF02065">
    <property type="entry name" value="Melibiase"/>
    <property type="match status" value="1"/>
</dbReference>
<evidence type="ECO:0000256" key="4">
    <source>
        <dbReference type="ARBA" id="ARBA00023295"/>
    </source>
</evidence>
<feature type="domain" description="Glycosyl hydrolase family 36 N-terminal" evidence="8">
    <location>
        <begin position="30"/>
        <end position="286"/>
    </location>
</feature>
<dbReference type="RefSeq" id="WP_160559082.1">
    <property type="nucleotide sequence ID" value="NZ_QZDT01000005.1"/>
</dbReference>
<feature type="active site" description="Nucleophile" evidence="6">
    <location>
        <position position="480"/>
    </location>
</feature>
<dbReference type="InterPro" id="IPR013780">
    <property type="entry name" value="Glyco_hydro_b"/>
</dbReference>